<dbReference type="EMBL" id="JAXOVC010000007">
    <property type="protein sequence ID" value="KAK4498754.1"/>
    <property type="molecule type" value="Genomic_DNA"/>
</dbReference>
<proteinExistence type="predicted"/>
<evidence type="ECO:0000313" key="5">
    <source>
        <dbReference type="Proteomes" id="UP001305779"/>
    </source>
</evidence>
<evidence type="ECO:0008006" key="6">
    <source>
        <dbReference type="Google" id="ProtNLM"/>
    </source>
</evidence>
<evidence type="ECO:0000256" key="3">
    <source>
        <dbReference type="SAM" id="SignalP"/>
    </source>
</evidence>
<protein>
    <recommendedName>
        <fullName evidence="6">Cutinase</fullName>
    </recommendedName>
</protein>
<dbReference type="PANTHER" id="PTHR33630:SF9">
    <property type="entry name" value="CUTINASE 4"/>
    <property type="match status" value="1"/>
</dbReference>
<keyword evidence="3" id="KW-0732">Signal</keyword>
<comment type="caution">
    <text evidence="4">The sequence shown here is derived from an EMBL/GenBank/DDBJ whole genome shotgun (WGS) entry which is preliminary data.</text>
</comment>
<reference evidence="4 5" key="1">
    <citation type="journal article" date="2023" name="G3 (Bethesda)">
        <title>A chromosome-level genome assembly of Zasmidium syzygii isolated from banana leaves.</title>
        <authorList>
            <person name="van Westerhoven A.C."/>
            <person name="Mehrabi R."/>
            <person name="Talebi R."/>
            <person name="Steentjes M.B.F."/>
            <person name="Corcolon B."/>
            <person name="Chong P.A."/>
            <person name="Kema G.H.J."/>
            <person name="Seidl M.F."/>
        </authorList>
    </citation>
    <scope>NUCLEOTIDE SEQUENCE [LARGE SCALE GENOMIC DNA]</scope>
    <source>
        <strain evidence="4 5">P124</strain>
    </source>
</reference>
<sequence length="238" mass="25673">MKAFILVIATLLANSLEVYAACYDYVLINTRGTGEPQGESIGFKEMISEVLATLANGVRYDTVYPAAPDLTQQTTFIGSSDIENEIQQGLQACPEQKYALLGYSQGATVTNEVLQAFAPTSPQGQSIKAIVLVGNPYHLPNKPGNVDEDCGSSTAGASGVLLPTANYTIPDAWYATGKVRDICFTDDPVCNGYNVGTLFSPSHFFYGFSESVQECGREFLVEMLSFIAHGIYFQNDGI</sequence>
<dbReference type="Gene3D" id="3.40.50.1820">
    <property type="entry name" value="alpha/beta hydrolase"/>
    <property type="match status" value="1"/>
</dbReference>
<dbReference type="SMART" id="SM01110">
    <property type="entry name" value="Cutinase"/>
    <property type="match status" value="1"/>
</dbReference>
<dbReference type="Pfam" id="PF01083">
    <property type="entry name" value="Cutinase"/>
    <property type="match status" value="1"/>
</dbReference>
<accession>A0ABR0EB91</accession>
<keyword evidence="5" id="KW-1185">Reference proteome</keyword>
<keyword evidence="1" id="KW-0378">Hydrolase</keyword>
<feature type="chain" id="PRO_5045358342" description="Cutinase" evidence="3">
    <location>
        <begin position="21"/>
        <end position="238"/>
    </location>
</feature>
<feature type="signal peptide" evidence="3">
    <location>
        <begin position="1"/>
        <end position="20"/>
    </location>
</feature>
<gene>
    <name evidence="4" type="ORF">PRZ48_009264</name>
</gene>
<keyword evidence="2" id="KW-1015">Disulfide bond</keyword>
<dbReference type="InterPro" id="IPR029058">
    <property type="entry name" value="AB_hydrolase_fold"/>
</dbReference>
<dbReference type="Proteomes" id="UP001305779">
    <property type="component" value="Unassembled WGS sequence"/>
</dbReference>
<dbReference type="PANTHER" id="PTHR33630">
    <property type="entry name" value="CUTINASE RV1984C-RELATED-RELATED"/>
    <property type="match status" value="1"/>
</dbReference>
<organism evidence="4 5">
    <name type="scientific">Zasmidium cellare</name>
    <name type="common">Wine cellar mold</name>
    <name type="synonym">Racodium cellare</name>
    <dbReference type="NCBI Taxonomy" id="395010"/>
    <lineage>
        <taxon>Eukaryota</taxon>
        <taxon>Fungi</taxon>
        <taxon>Dikarya</taxon>
        <taxon>Ascomycota</taxon>
        <taxon>Pezizomycotina</taxon>
        <taxon>Dothideomycetes</taxon>
        <taxon>Dothideomycetidae</taxon>
        <taxon>Mycosphaerellales</taxon>
        <taxon>Mycosphaerellaceae</taxon>
        <taxon>Zasmidium</taxon>
    </lineage>
</organism>
<evidence type="ECO:0000256" key="2">
    <source>
        <dbReference type="ARBA" id="ARBA00023157"/>
    </source>
</evidence>
<dbReference type="SUPFAM" id="SSF53474">
    <property type="entry name" value="alpha/beta-Hydrolases"/>
    <property type="match status" value="1"/>
</dbReference>
<dbReference type="InterPro" id="IPR000675">
    <property type="entry name" value="Cutinase/axe"/>
</dbReference>
<name>A0ABR0EB91_ZASCE</name>
<evidence type="ECO:0000313" key="4">
    <source>
        <dbReference type="EMBL" id="KAK4498754.1"/>
    </source>
</evidence>
<evidence type="ECO:0000256" key="1">
    <source>
        <dbReference type="ARBA" id="ARBA00022801"/>
    </source>
</evidence>